<dbReference type="GO" id="GO:0005886">
    <property type="term" value="C:plasma membrane"/>
    <property type="evidence" value="ECO:0007669"/>
    <property type="project" value="UniProtKB-SubCell"/>
</dbReference>
<dbReference type="Pfam" id="PF12698">
    <property type="entry name" value="ABC2_membrane_3"/>
    <property type="match status" value="1"/>
</dbReference>
<sequence>MFKQMKLVAGQVYRTKIKTPTFWLTVLTPLLLPIIGLIIGFVIAKTSDHSPARLAVVDNTALVQTLKTGKVLDAKISEVADVKTAKQKILDEKLDGYLVKEDGKYTLVAGTDSTTKFNETTVKTALSQIELAEKASHLKLTTEELVSLQTPANLTMKTLGKKGESSGGEAKNAANNAISVLISVVIFMLLMIYSNMLAQEIANEKSNRIMETLLAATSTKVQYFGKILGVGLLVLTHIVFYVVLGVVAAIVLKDNQMVESAKSMVGGVDMSFLLYAVLMLIVGLAAYLFLTAITASLVNDQSQVQQAIAPISYLSLVGYMAGIFGAEVPNNIVLKVLSYLPFVSPTFMPSRLALEISTSTEAYIALAIQLIALVLVAKFGERIYAKNVLSYSDEKIFKQLIRNLKK</sequence>
<evidence type="ECO:0000256" key="1">
    <source>
        <dbReference type="ARBA" id="ARBA00004651"/>
    </source>
</evidence>
<evidence type="ECO:0000256" key="5">
    <source>
        <dbReference type="ARBA" id="ARBA00023136"/>
    </source>
</evidence>
<dbReference type="InterPro" id="IPR013525">
    <property type="entry name" value="ABC2_TM"/>
</dbReference>
<keyword evidence="2" id="KW-1003">Cell membrane</keyword>
<dbReference type="PANTHER" id="PTHR30294:SF29">
    <property type="entry name" value="MULTIDRUG ABC TRANSPORTER PERMEASE YBHS-RELATED"/>
    <property type="match status" value="1"/>
</dbReference>
<dbReference type="RefSeq" id="WP_167838872.1">
    <property type="nucleotide sequence ID" value="NZ_CP047616.1"/>
</dbReference>
<dbReference type="GO" id="GO:0140359">
    <property type="term" value="F:ABC-type transporter activity"/>
    <property type="evidence" value="ECO:0007669"/>
    <property type="project" value="InterPro"/>
</dbReference>
<name>A0A6H0UIS2_9LACT</name>
<reference evidence="6 7" key="1">
    <citation type="submission" date="2019-12" db="EMBL/GenBank/DDBJ databases">
        <title>Whole genome sequences of Lactococcus raffinolactis strains isolated from sewage.</title>
        <authorList>
            <person name="Ybazeta G."/>
            <person name="Ross M."/>
            <person name="Brabant-Kirwan D."/>
            <person name="Saleh M."/>
            <person name="Dillon J.A."/>
            <person name="Splinter K."/>
            <person name="Nokhbeh R."/>
        </authorList>
    </citation>
    <scope>NUCLEOTIDE SEQUENCE [LARGE SCALE GENOMIC DNA]</scope>
    <source>
        <strain evidence="6 7">Lr_19_5</strain>
    </source>
</reference>
<protein>
    <submittedName>
        <fullName evidence="6">ABC transporter permease</fullName>
    </submittedName>
</protein>
<evidence type="ECO:0000313" key="6">
    <source>
        <dbReference type="EMBL" id="QIW54200.1"/>
    </source>
</evidence>
<organism evidence="6 7">
    <name type="scientific">Pseudolactococcus raffinolactis</name>
    <dbReference type="NCBI Taxonomy" id="1366"/>
    <lineage>
        <taxon>Bacteria</taxon>
        <taxon>Bacillati</taxon>
        <taxon>Bacillota</taxon>
        <taxon>Bacilli</taxon>
        <taxon>Lactobacillales</taxon>
        <taxon>Streptococcaceae</taxon>
        <taxon>Pseudolactococcus</taxon>
    </lineage>
</organism>
<dbReference type="InterPro" id="IPR051449">
    <property type="entry name" value="ABC-2_transporter_component"/>
</dbReference>
<evidence type="ECO:0000256" key="4">
    <source>
        <dbReference type="ARBA" id="ARBA00022989"/>
    </source>
</evidence>
<accession>A0A6H0UIS2</accession>
<keyword evidence="3" id="KW-0812">Transmembrane</keyword>
<comment type="subcellular location">
    <subcellularLocation>
        <location evidence="1">Cell membrane</location>
        <topology evidence="1">Multi-pass membrane protein</topology>
    </subcellularLocation>
</comment>
<dbReference type="Proteomes" id="UP000501945">
    <property type="component" value="Chromosome"/>
</dbReference>
<evidence type="ECO:0000313" key="7">
    <source>
        <dbReference type="Proteomes" id="UP000501945"/>
    </source>
</evidence>
<proteinExistence type="predicted"/>
<evidence type="ECO:0000256" key="3">
    <source>
        <dbReference type="ARBA" id="ARBA00022692"/>
    </source>
</evidence>
<dbReference type="PANTHER" id="PTHR30294">
    <property type="entry name" value="MEMBRANE COMPONENT OF ABC TRANSPORTER YHHJ-RELATED"/>
    <property type="match status" value="1"/>
</dbReference>
<dbReference type="AlphaFoldDB" id="A0A6H0UIS2"/>
<keyword evidence="5" id="KW-0472">Membrane</keyword>
<gene>
    <name evidence="6" type="ORF">GU336_08630</name>
</gene>
<dbReference type="EMBL" id="CP047616">
    <property type="protein sequence ID" value="QIW54200.1"/>
    <property type="molecule type" value="Genomic_DNA"/>
</dbReference>
<keyword evidence="4" id="KW-1133">Transmembrane helix</keyword>
<evidence type="ECO:0000256" key="2">
    <source>
        <dbReference type="ARBA" id="ARBA00022475"/>
    </source>
</evidence>